<evidence type="ECO:0000313" key="1">
    <source>
        <dbReference type="Ensembl" id="ENSCCRP00015075232.1"/>
    </source>
</evidence>
<sequence>HRFRACLIHRFISSTVTKPLRLLSSGVSWLKVFASSCPRKASWSYATTNNSGSRSIFSYTFFLTRSKSSKISNMYMCTHPRANTRNSQTT</sequence>
<reference evidence="1" key="1">
    <citation type="submission" date="2025-08" db="UniProtKB">
        <authorList>
            <consortium name="Ensembl"/>
        </authorList>
    </citation>
    <scope>IDENTIFICATION</scope>
</reference>
<accession>A0A8C1X1F9</accession>
<organism evidence="1 2">
    <name type="scientific">Cyprinus carpio</name>
    <name type="common">Common carp</name>
    <dbReference type="NCBI Taxonomy" id="7962"/>
    <lineage>
        <taxon>Eukaryota</taxon>
        <taxon>Metazoa</taxon>
        <taxon>Chordata</taxon>
        <taxon>Craniata</taxon>
        <taxon>Vertebrata</taxon>
        <taxon>Euteleostomi</taxon>
        <taxon>Actinopterygii</taxon>
        <taxon>Neopterygii</taxon>
        <taxon>Teleostei</taxon>
        <taxon>Ostariophysi</taxon>
        <taxon>Cypriniformes</taxon>
        <taxon>Cyprinidae</taxon>
        <taxon>Cyprininae</taxon>
        <taxon>Cyprinus</taxon>
    </lineage>
</organism>
<proteinExistence type="predicted"/>
<evidence type="ECO:0000313" key="2">
    <source>
        <dbReference type="Proteomes" id="UP000694700"/>
    </source>
</evidence>
<protein>
    <submittedName>
        <fullName evidence="1">Uncharacterized protein</fullName>
    </submittedName>
</protein>
<dbReference type="Ensembl" id="ENSCCRT00015077674.1">
    <property type="protein sequence ID" value="ENSCCRP00015075232.1"/>
    <property type="gene ID" value="ENSCCRG00015030439.1"/>
</dbReference>
<name>A0A8C1X1F9_CYPCA</name>
<dbReference type="AlphaFoldDB" id="A0A8C1X1F9"/>
<dbReference type="Proteomes" id="UP000694700">
    <property type="component" value="Unplaced"/>
</dbReference>